<evidence type="ECO:0000313" key="3">
    <source>
        <dbReference type="Proteomes" id="UP000236724"/>
    </source>
</evidence>
<organism evidence="2 3">
    <name type="scientific">Candidatus Venteria ishoeyi</name>
    <dbReference type="NCBI Taxonomy" id="1899563"/>
    <lineage>
        <taxon>Bacteria</taxon>
        <taxon>Pseudomonadati</taxon>
        <taxon>Pseudomonadota</taxon>
        <taxon>Gammaproteobacteria</taxon>
        <taxon>Thiotrichales</taxon>
        <taxon>Thiotrichaceae</taxon>
        <taxon>Venteria</taxon>
    </lineage>
</organism>
<reference evidence="2 3" key="1">
    <citation type="submission" date="2016-10" db="EMBL/GenBank/DDBJ databases">
        <authorList>
            <person name="de Groot N.N."/>
        </authorList>
    </citation>
    <scope>NUCLEOTIDE SEQUENCE [LARGE SCALE GENOMIC DNA]</scope>
    <source>
        <strain evidence="2">MBHS1</strain>
    </source>
</reference>
<dbReference type="InterPro" id="IPR024983">
    <property type="entry name" value="CHAT_dom"/>
</dbReference>
<protein>
    <submittedName>
        <fullName evidence="2">CHAT domain protein</fullName>
    </submittedName>
</protein>
<evidence type="ECO:0000259" key="1">
    <source>
        <dbReference type="Pfam" id="PF12770"/>
    </source>
</evidence>
<dbReference type="Pfam" id="PF12770">
    <property type="entry name" value="CHAT"/>
    <property type="match status" value="1"/>
</dbReference>
<dbReference type="Proteomes" id="UP000236724">
    <property type="component" value="Unassembled WGS sequence"/>
</dbReference>
<feature type="domain" description="CHAT" evidence="1">
    <location>
        <begin position="123"/>
        <end position="393"/>
    </location>
</feature>
<dbReference type="EMBL" id="FMSV02000556">
    <property type="protein sequence ID" value="SEH08671.1"/>
    <property type="molecule type" value="Genomic_DNA"/>
</dbReference>
<sequence>MAYADMHHLKSMTYGIFQSFQLLKIAAPEGTAILYPLIFEKYLVLLLKIGDKLHVIKQATGAEVLRQEVAVLSSLLRSAQHQMPLRKTTATQYATFNCAALSRSPELSVANPFQNIGAVIKQSQRLHQWLIKPLQSILSQNNIGHLLIVPDGILRTLPFSALHDGNSYLIQRYAVSISPGLCLTPIAKPTGVPALLLGGLSQSVAGMPALQCVPHELDAVRDLYTAQDTGLLLNERFTKPNLSRHWQEQPYNILHLASHGQFSGQIEDTFILTYDGKLNLNDLAQLVRQKTQRNQPVDLLTLSACETAAGNDRAALGLAGVAVKAGARHALASLWRIDDRITPKLLIEFYQQLQNPTVNKAQALQQAQRALLENPEYKAFQHPYYWAAFLLIGGYE</sequence>
<keyword evidence="3" id="KW-1185">Reference proteome</keyword>
<evidence type="ECO:0000313" key="2">
    <source>
        <dbReference type="EMBL" id="SEH08671.1"/>
    </source>
</evidence>
<proteinExistence type="predicted"/>
<gene>
    <name evidence="2" type="ORF">MBHS_04563</name>
</gene>
<dbReference type="AlphaFoldDB" id="A0A1H6FGV6"/>
<accession>A0A1H6FGV6</accession>
<name>A0A1H6FGV6_9GAMM</name>